<name>A0A915YV80_9GLOM</name>
<dbReference type="PANTHER" id="PTHR46093:SF18">
    <property type="entry name" value="FIBRONECTIN TYPE-III DOMAIN-CONTAINING PROTEIN"/>
    <property type="match status" value="1"/>
</dbReference>
<keyword evidence="4" id="KW-0732">Signal</keyword>
<organism evidence="5 6">
    <name type="scientific">Rhizophagus irregularis</name>
    <dbReference type="NCBI Taxonomy" id="588596"/>
    <lineage>
        <taxon>Eukaryota</taxon>
        <taxon>Fungi</taxon>
        <taxon>Fungi incertae sedis</taxon>
        <taxon>Mucoromycota</taxon>
        <taxon>Glomeromycotina</taxon>
        <taxon>Glomeromycetes</taxon>
        <taxon>Glomerales</taxon>
        <taxon>Glomeraceae</taxon>
        <taxon>Rhizophagus</taxon>
    </lineage>
</organism>
<evidence type="ECO:0000256" key="4">
    <source>
        <dbReference type="SAM" id="SignalP"/>
    </source>
</evidence>
<feature type="signal peptide" evidence="4">
    <location>
        <begin position="1"/>
        <end position="25"/>
    </location>
</feature>
<protein>
    <recommendedName>
        <fullName evidence="7">Galactose oxidase</fullName>
    </recommendedName>
</protein>
<dbReference type="OrthoDB" id="2389524at2759"/>
<evidence type="ECO:0000256" key="2">
    <source>
        <dbReference type="ARBA" id="ARBA00022737"/>
    </source>
</evidence>
<reference evidence="5" key="1">
    <citation type="submission" date="2020-05" db="EMBL/GenBank/DDBJ databases">
        <authorList>
            <person name="Rincon C."/>
            <person name="Sanders R I."/>
            <person name="Robbins C."/>
            <person name="Chaturvedi A."/>
        </authorList>
    </citation>
    <scope>NUCLEOTIDE SEQUENCE</scope>
    <source>
        <strain evidence="5">CHB12</strain>
    </source>
</reference>
<dbReference type="VEuPathDB" id="FungiDB:RhiirFUN_024453"/>
<dbReference type="Proteomes" id="UP000684084">
    <property type="component" value="Unassembled WGS sequence"/>
</dbReference>
<dbReference type="PANTHER" id="PTHR46093">
    <property type="entry name" value="ACYL-COA-BINDING DOMAIN-CONTAINING PROTEIN 5"/>
    <property type="match status" value="1"/>
</dbReference>
<keyword evidence="2" id="KW-0677">Repeat</keyword>
<accession>A0A915YV80</accession>
<feature type="compositionally biased region" description="Low complexity" evidence="3">
    <location>
        <begin position="420"/>
        <end position="438"/>
    </location>
</feature>
<evidence type="ECO:0000313" key="6">
    <source>
        <dbReference type="Proteomes" id="UP000684084"/>
    </source>
</evidence>
<feature type="compositionally biased region" description="Pro residues" evidence="3">
    <location>
        <begin position="404"/>
        <end position="419"/>
    </location>
</feature>
<dbReference type="AlphaFoldDB" id="A0A915YV80"/>
<keyword evidence="1" id="KW-0880">Kelch repeat</keyword>
<feature type="region of interest" description="Disordered" evidence="3">
    <location>
        <begin position="398"/>
        <end position="438"/>
    </location>
</feature>
<sequence length="615" mass="68909">MSRNSSVYFILWILLQVLLLVKVNCQPTPFKPRVYSCHTATFIDNKLYILGGLDLNSKMLNEFFYLDVSVPFNTQELSWQDLSNINMVPEHFLATSVKGGTNNDTLFLYGAFQSETLVYTFNSRSLVWSTPTISGKVDMLPSVQTDPSSRDVIFEQELINVRRGKKYGLTGVIDYNKKFYLWGGATSNITLINDMLVLDTINLNWDGGSLINKLLISDTNYTVWMSWYGPDHVPNVPTPRRDYSATLIPNNKIIYLGGIGDIVSFEIITKGTTYNLSEVYIYDTINNSWDTKITSGNIPSDRGAFSTILGMFGWSKNHNFWRISGYLDTTLYVLDLNNFNWYIPKISGKIPKPRTYHKANVIGKYMVVSFGEGYDKLIESDILLLDISNNEEYISTTMFDPKIPSQPPSPSPSQSPSPSPSLSLSRSPSSPSSPNNSGNIAGAVVGSLLSGILLSVEKELPIIRGIHNYEQEINNDAQEIIQIPGNENTTNHEPIIISPSVINKNSYYKQEIVLSPENENTTNHESIIIPVDDHHGQEIMRTLQNENTTSNHEPAISPSAVVNTNNDNHGQEVISSQLLKDEIIQAIKQEIGQNLKNEILQAVEENFNITKNINA</sequence>
<evidence type="ECO:0008006" key="7">
    <source>
        <dbReference type="Google" id="ProtNLM"/>
    </source>
</evidence>
<comment type="caution">
    <text evidence="5">The sequence shown here is derived from an EMBL/GenBank/DDBJ whole genome shotgun (WGS) entry which is preliminary data.</text>
</comment>
<feature type="chain" id="PRO_5037457426" description="Galactose oxidase" evidence="4">
    <location>
        <begin position="26"/>
        <end position="615"/>
    </location>
</feature>
<proteinExistence type="predicted"/>
<evidence type="ECO:0000313" key="5">
    <source>
        <dbReference type="EMBL" id="CAB5343570.1"/>
    </source>
</evidence>
<gene>
    <name evidence="5" type="ORF">CHRIB12_LOCUS3862</name>
</gene>
<dbReference type="EMBL" id="CAGKOT010000005">
    <property type="protein sequence ID" value="CAB5343570.1"/>
    <property type="molecule type" value="Genomic_DNA"/>
</dbReference>
<evidence type="ECO:0000256" key="1">
    <source>
        <dbReference type="ARBA" id="ARBA00022441"/>
    </source>
</evidence>
<evidence type="ECO:0000256" key="3">
    <source>
        <dbReference type="SAM" id="MobiDB-lite"/>
    </source>
</evidence>